<keyword evidence="2" id="KW-1185">Reference proteome</keyword>
<protein>
    <submittedName>
        <fullName evidence="1">Uncharacterized protein</fullName>
    </submittedName>
</protein>
<dbReference type="AlphaFoldDB" id="J9QYT4"/>
<accession>J9QYT4</accession>
<proteinExistence type="predicted"/>
<reference evidence="1 2" key="1">
    <citation type="submission" date="2012-09" db="EMBL/GenBank/DDBJ databases">
        <title>Riemerella anatipestifer vaccine strains.</title>
        <authorList>
            <person name="Chun C.A."/>
            <person name="Shu W.M."/>
            <person name="Kang Z.D."/>
            <person name="Jia W.X."/>
        </authorList>
    </citation>
    <scope>NUCLEOTIDE SEQUENCE [LARGE SCALE GENOMIC DNA]</scope>
    <source>
        <strain evidence="1 2">RA-CH-1</strain>
    </source>
</reference>
<organism evidence="1 2">
    <name type="scientific">Riemerella anatipestifer RA-CH-1</name>
    <dbReference type="NCBI Taxonomy" id="1228997"/>
    <lineage>
        <taxon>Bacteria</taxon>
        <taxon>Pseudomonadati</taxon>
        <taxon>Bacteroidota</taxon>
        <taxon>Flavobacteriia</taxon>
        <taxon>Flavobacteriales</taxon>
        <taxon>Weeksellaceae</taxon>
        <taxon>Riemerella</taxon>
    </lineage>
</organism>
<dbReference type="EMBL" id="CP003787">
    <property type="protein sequence ID" value="AFR35665.1"/>
    <property type="molecule type" value="Genomic_DNA"/>
</dbReference>
<dbReference type="RefSeq" id="WP_014938020.1">
    <property type="nucleotide sequence ID" value="NC_018609.1"/>
</dbReference>
<sequence>MRFQNVNEISKTLDGTYENSERNILQLLDRKLLKDTLSQSELLSYNKFSIKIKGKKLQISLFNNDGQIINREYKYAVQDNIYYLKNQNVKPLLIPYLAGAIDEKRLYLFINKKDDLTINVFESRSGALLFIGFLDWNTNQKSYNYKRIE</sequence>
<dbReference type="Proteomes" id="UP000006276">
    <property type="component" value="Chromosome"/>
</dbReference>
<gene>
    <name evidence="1" type="ORF">B739_1066</name>
</gene>
<dbReference type="HOGENOM" id="CLU_1554104_0_0_10"/>
<dbReference type="PATRIC" id="fig|1228997.3.peg.1062"/>
<name>J9QYT4_RIEAN</name>
<dbReference type="KEGG" id="rag:B739_1066"/>
<evidence type="ECO:0000313" key="2">
    <source>
        <dbReference type="Proteomes" id="UP000006276"/>
    </source>
</evidence>
<evidence type="ECO:0000313" key="1">
    <source>
        <dbReference type="EMBL" id="AFR35665.1"/>
    </source>
</evidence>